<evidence type="ECO:0000313" key="1">
    <source>
        <dbReference type="EMBL" id="KKK68380.1"/>
    </source>
</evidence>
<organism evidence="1">
    <name type="scientific">marine sediment metagenome</name>
    <dbReference type="NCBI Taxonomy" id="412755"/>
    <lineage>
        <taxon>unclassified sequences</taxon>
        <taxon>metagenomes</taxon>
        <taxon>ecological metagenomes</taxon>
    </lineage>
</organism>
<gene>
    <name evidence="1" type="ORF">LCGC14_2944610</name>
</gene>
<dbReference type="AlphaFoldDB" id="A0A0F8Y454"/>
<comment type="caution">
    <text evidence="1">The sequence shown here is derived from an EMBL/GenBank/DDBJ whole genome shotgun (WGS) entry which is preliminary data.</text>
</comment>
<accession>A0A0F8Y454</accession>
<dbReference type="EMBL" id="LAZR01059165">
    <property type="protein sequence ID" value="KKK68380.1"/>
    <property type="molecule type" value="Genomic_DNA"/>
</dbReference>
<protein>
    <submittedName>
        <fullName evidence="1">Uncharacterized protein</fullName>
    </submittedName>
</protein>
<reference evidence="1" key="1">
    <citation type="journal article" date="2015" name="Nature">
        <title>Complex archaea that bridge the gap between prokaryotes and eukaryotes.</title>
        <authorList>
            <person name="Spang A."/>
            <person name="Saw J.H."/>
            <person name="Jorgensen S.L."/>
            <person name="Zaremba-Niedzwiedzka K."/>
            <person name="Martijn J."/>
            <person name="Lind A.E."/>
            <person name="van Eijk R."/>
            <person name="Schleper C."/>
            <person name="Guy L."/>
            <person name="Ettema T.J."/>
        </authorList>
    </citation>
    <scope>NUCLEOTIDE SEQUENCE</scope>
</reference>
<name>A0A0F8Y454_9ZZZZ</name>
<proteinExistence type="predicted"/>
<sequence length="102" mass="10575">MPVPSDQKPLLAQIDDELQLIQKKLADESGTGVTLAAHIATATANELLTNTATDLMTTNLAVTDALLDALVLSTGDGLGVIADVPLDDTLHVWIAAAIVTET</sequence>